<dbReference type="InterPro" id="IPR001138">
    <property type="entry name" value="Zn2Cys6_DnaBD"/>
</dbReference>
<keyword evidence="2" id="KW-0479">Metal-binding</keyword>
<evidence type="ECO:0000256" key="4">
    <source>
        <dbReference type="ARBA" id="ARBA00023125"/>
    </source>
</evidence>
<feature type="region of interest" description="Disordered" evidence="6">
    <location>
        <begin position="175"/>
        <end position="194"/>
    </location>
</feature>
<dbReference type="CDD" id="cd00067">
    <property type="entry name" value="GAL4"/>
    <property type="match status" value="1"/>
</dbReference>
<dbReference type="CDD" id="cd12148">
    <property type="entry name" value="fungal_TF_MHR"/>
    <property type="match status" value="1"/>
</dbReference>
<dbReference type="RefSeq" id="XP_003956261.1">
    <property type="nucleotide sequence ID" value="XM_003956212.1"/>
</dbReference>
<dbReference type="SMART" id="SM00066">
    <property type="entry name" value="GAL4"/>
    <property type="match status" value="1"/>
</dbReference>
<dbReference type="InParanoid" id="H2ARX6"/>
<dbReference type="InterPro" id="IPR050987">
    <property type="entry name" value="AtrR-like"/>
</dbReference>
<evidence type="ECO:0000259" key="7">
    <source>
        <dbReference type="PROSITE" id="PS50048"/>
    </source>
</evidence>
<dbReference type="GO" id="GO:0006351">
    <property type="term" value="P:DNA-templated transcription"/>
    <property type="evidence" value="ECO:0007669"/>
    <property type="project" value="InterPro"/>
</dbReference>
<dbReference type="GO" id="GO:0000981">
    <property type="term" value="F:DNA-binding transcription factor activity, RNA polymerase II-specific"/>
    <property type="evidence" value="ECO:0007669"/>
    <property type="project" value="InterPro"/>
</dbReference>
<gene>
    <name evidence="8" type="primary">KAFR0C01320</name>
    <name evidence="8" type="ORF">KAFR_0C01320</name>
</gene>
<dbReference type="PROSITE" id="PS00463">
    <property type="entry name" value="ZN2_CY6_FUNGAL_1"/>
    <property type="match status" value="1"/>
</dbReference>
<dbReference type="GO" id="GO:0005634">
    <property type="term" value="C:nucleus"/>
    <property type="evidence" value="ECO:0007669"/>
    <property type="project" value="UniProtKB-SubCell"/>
</dbReference>
<evidence type="ECO:0000256" key="1">
    <source>
        <dbReference type="ARBA" id="ARBA00004123"/>
    </source>
</evidence>
<dbReference type="Gene3D" id="4.10.240.10">
    <property type="entry name" value="Zn(2)-C6 fungal-type DNA-binding domain"/>
    <property type="match status" value="1"/>
</dbReference>
<evidence type="ECO:0000313" key="9">
    <source>
        <dbReference type="Proteomes" id="UP000005220"/>
    </source>
</evidence>
<dbReference type="GO" id="GO:0003677">
    <property type="term" value="F:DNA binding"/>
    <property type="evidence" value="ECO:0007669"/>
    <property type="project" value="UniProtKB-KW"/>
</dbReference>
<feature type="region of interest" description="Disordered" evidence="6">
    <location>
        <begin position="1"/>
        <end position="48"/>
    </location>
</feature>
<dbReference type="eggNOG" id="ENOG502QZJZ">
    <property type="taxonomic scope" value="Eukaryota"/>
</dbReference>
<dbReference type="Proteomes" id="UP000005220">
    <property type="component" value="Chromosome 3"/>
</dbReference>
<dbReference type="PANTHER" id="PTHR46910">
    <property type="entry name" value="TRANSCRIPTION FACTOR PDR1"/>
    <property type="match status" value="1"/>
</dbReference>
<dbReference type="GO" id="GO:0045944">
    <property type="term" value="P:positive regulation of transcription by RNA polymerase II"/>
    <property type="evidence" value="ECO:0007669"/>
    <property type="project" value="EnsemblFungi"/>
</dbReference>
<dbReference type="STRING" id="1071382.H2ARX6"/>
<dbReference type="InterPro" id="IPR036864">
    <property type="entry name" value="Zn2-C6_fun-type_DNA-bd_sf"/>
</dbReference>
<dbReference type="OrthoDB" id="2123952at2759"/>
<keyword evidence="9" id="KW-1185">Reference proteome</keyword>
<name>H2ARX6_KAZAF</name>
<protein>
    <recommendedName>
        <fullName evidence="7">Zn(2)-C6 fungal-type domain-containing protein</fullName>
    </recommendedName>
</protein>
<evidence type="ECO:0000256" key="2">
    <source>
        <dbReference type="ARBA" id="ARBA00022723"/>
    </source>
</evidence>
<evidence type="ECO:0000256" key="5">
    <source>
        <dbReference type="ARBA" id="ARBA00023242"/>
    </source>
</evidence>
<dbReference type="FunCoup" id="H2ARX6">
    <property type="interactions" value="420"/>
</dbReference>
<dbReference type="GeneID" id="13885045"/>
<organism evidence="8 9">
    <name type="scientific">Kazachstania africana (strain ATCC 22294 / BCRC 22015 / CBS 2517 / CECT 1963 / NBRC 1671 / NRRL Y-8276)</name>
    <name type="common">Yeast</name>
    <name type="synonym">Kluyveromyces africanus</name>
    <dbReference type="NCBI Taxonomy" id="1071382"/>
    <lineage>
        <taxon>Eukaryota</taxon>
        <taxon>Fungi</taxon>
        <taxon>Dikarya</taxon>
        <taxon>Ascomycota</taxon>
        <taxon>Saccharomycotina</taxon>
        <taxon>Saccharomycetes</taxon>
        <taxon>Saccharomycetales</taxon>
        <taxon>Saccharomycetaceae</taxon>
        <taxon>Kazachstania</taxon>
    </lineage>
</organism>
<dbReference type="InterPro" id="IPR007219">
    <property type="entry name" value="XnlR_reg_dom"/>
</dbReference>
<evidence type="ECO:0000256" key="3">
    <source>
        <dbReference type="ARBA" id="ARBA00022833"/>
    </source>
</evidence>
<evidence type="ECO:0000256" key="6">
    <source>
        <dbReference type="SAM" id="MobiDB-lite"/>
    </source>
</evidence>
<dbReference type="Pfam" id="PF04082">
    <property type="entry name" value="Fungal_trans"/>
    <property type="match status" value="1"/>
</dbReference>
<sequence length="1006" mass="114524">MEQNNNLFTSPDQTGFGRSTSNIGNSQFSANKENSQGNINSNMNSNEFTGRSLTNELFSQMSASQPFPNVGFSNSVASTPENVADNDDTTNVAIAKRRVSKACDHCRKRKIKCGPINPAKNKCDNCIKYSSACTFTHQPSNQKRQDNGGASQGTAASHINVAQPESLVSIAEAQKVGKPRKNAAGSPSMQNLRNSQYDNNLKSQKIANTLAGGQTNMLTTSMANSPNHNISNQVVSRVEKVDRKISMVIDNMARFEWVLGKLVKKYDDKKDNDSYTFKPLQKEYSTSLLSTQKLEWTKKILAPGMPNAEFLAPVREMLTLSLRWYLIQNKKMVDFSTPAVFAGEVHLYSLPTKEQARRLLENFHSSLLSAITCTISLKECLNPCDKYYDPNSEQLTYSELFLLNVLLCYSASVTQLRTFSDTQFVRKDKCDPNKHELKTIENNTLLNAMYYYHKLSMNASGIQTLQALLLLHNYLASNYSGEIAINVLSTAIRFAIDMNLNKSSHYRGLPLSQIARERSLWWECFTWDKTFSLMLSRAPLINESNMDILDDDGYFKYIETVILPKIYANNMDGRKKITNLKQALAVITNTSDNILFVISYYILKLSLIEAKIYEVGFSVRSTSETFDAILEKVLGIQKELNQWKDSLYGFMKLENYKQYLSMLFTQSHTDNPALSFETACFHVVNAHFRYFYSVIMLSVFTTSFLMDNKTLFAESFHDIPTIYNTFSTQYKTESIKMLTVFQSTIDRPYISPDLLYNLLTAVFVLIFHVINCLNDPQPNDIRALIKLLRDTHLHLVGENQERFPLDNMKFNTSIFFYTFFLEHITKVVEDADAFSAEYEPYTSQQYAALLDKIIEQSRRIKSDAFDGLMKNLKTCFNFKRLYGNVDIDGLLSSENLNMQEVRRSSISIFDDLSPHMLQFLKSDELIVTPATENHCYGISSSLLPETDSKEEIVYPANIRALHSNSIDIQVPQIKIASPQFSNLLPFGDLYYDREFSFMKIFKDEGN</sequence>
<dbReference type="PROSITE" id="PS50048">
    <property type="entry name" value="ZN2_CY6_FUNGAL_2"/>
    <property type="match status" value="1"/>
</dbReference>
<keyword evidence="4" id="KW-0238">DNA-binding</keyword>
<dbReference type="AlphaFoldDB" id="H2ARX6"/>
<dbReference type="EMBL" id="HE650823">
    <property type="protein sequence ID" value="CCF57126.1"/>
    <property type="molecule type" value="Genomic_DNA"/>
</dbReference>
<comment type="subcellular location">
    <subcellularLocation>
        <location evidence="1">Nucleus</location>
    </subcellularLocation>
</comment>
<dbReference type="GO" id="GO:0009651">
    <property type="term" value="P:response to salt stress"/>
    <property type="evidence" value="ECO:0007669"/>
    <property type="project" value="EnsemblFungi"/>
</dbReference>
<proteinExistence type="predicted"/>
<keyword evidence="3" id="KW-0862">Zinc</keyword>
<dbReference type="HOGENOM" id="CLU_008153_0_0_1"/>
<dbReference type="SMART" id="SM00906">
    <property type="entry name" value="Fungal_trans"/>
    <property type="match status" value="1"/>
</dbReference>
<feature type="domain" description="Zn(2)-C6 fungal-type" evidence="7">
    <location>
        <begin position="102"/>
        <end position="135"/>
    </location>
</feature>
<feature type="compositionally biased region" description="Polar residues" evidence="6">
    <location>
        <begin position="185"/>
        <end position="194"/>
    </location>
</feature>
<dbReference type="Pfam" id="PF00172">
    <property type="entry name" value="Zn_clus"/>
    <property type="match status" value="1"/>
</dbReference>
<dbReference type="PANTHER" id="PTHR46910:SF3">
    <property type="entry name" value="HALOTOLERANCE PROTEIN 9-RELATED"/>
    <property type="match status" value="1"/>
</dbReference>
<accession>H2ARX6</accession>
<dbReference type="GO" id="GO:0008270">
    <property type="term" value="F:zinc ion binding"/>
    <property type="evidence" value="ECO:0007669"/>
    <property type="project" value="InterPro"/>
</dbReference>
<evidence type="ECO:0000313" key="8">
    <source>
        <dbReference type="EMBL" id="CCF57126.1"/>
    </source>
</evidence>
<reference evidence="8 9" key="1">
    <citation type="journal article" date="2011" name="Proc. Natl. Acad. Sci. U.S.A.">
        <title>Evolutionary erosion of yeast sex chromosomes by mating-type switching accidents.</title>
        <authorList>
            <person name="Gordon J.L."/>
            <person name="Armisen D."/>
            <person name="Proux-Wera E."/>
            <person name="Oheigeartaigh S.S."/>
            <person name="Byrne K.P."/>
            <person name="Wolfe K.H."/>
        </authorList>
    </citation>
    <scope>NUCLEOTIDE SEQUENCE [LARGE SCALE GENOMIC DNA]</scope>
    <source>
        <strain evidence="9">ATCC 22294 / BCRC 22015 / CBS 2517 / CECT 1963 / NBRC 1671 / NRRL Y-8276</strain>
    </source>
</reference>
<dbReference type="SUPFAM" id="SSF57701">
    <property type="entry name" value="Zn2/Cys6 DNA-binding domain"/>
    <property type="match status" value="1"/>
</dbReference>
<dbReference type="KEGG" id="kaf:KAFR_0C01320"/>
<keyword evidence="5" id="KW-0539">Nucleus</keyword>